<dbReference type="STRING" id="185761.SAMN05660282_01232"/>
<gene>
    <name evidence="1" type="ORF">SAMN05660282_01232</name>
</gene>
<protein>
    <submittedName>
        <fullName evidence="1">Uncharacterized protein</fullName>
    </submittedName>
</protein>
<reference evidence="1 2" key="1">
    <citation type="submission" date="2016-10" db="EMBL/GenBank/DDBJ databases">
        <authorList>
            <person name="de Groot N.N."/>
        </authorList>
    </citation>
    <scope>NUCLEOTIDE SEQUENCE [LARGE SCALE GENOMIC DNA]</scope>
    <source>
        <strain>J11</strain>
        <strain evidence="2">PG 39</strain>
    </source>
</reference>
<sequence length="110" mass="12564">MAARRRTTATCAWCGREFETSNRGRPRKYCRPACRQRAYEQRRGIVGTSIPEDAVIMAPHRAEELRDNLYELRCAAEDISTAAQEGAGAEELQELCEELVHLAREIEKLR</sequence>
<accession>A0A1I2T090</accession>
<organism evidence="1 2">
    <name type="scientific">Corynebacterium spheniscorum</name>
    <dbReference type="NCBI Taxonomy" id="185761"/>
    <lineage>
        <taxon>Bacteria</taxon>
        <taxon>Bacillati</taxon>
        <taxon>Actinomycetota</taxon>
        <taxon>Actinomycetes</taxon>
        <taxon>Mycobacteriales</taxon>
        <taxon>Corynebacteriaceae</taxon>
        <taxon>Corynebacterium</taxon>
    </lineage>
</organism>
<dbReference type="OrthoDB" id="4219687at2"/>
<evidence type="ECO:0000313" key="2">
    <source>
        <dbReference type="Proteomes" id="UP000199065"/>
    </source>
</evidence>
<dbReference type="RefSeq" id="WP_092285505.1">
    <property type="nucleotide sequence ID" value="NZ_FOPJ01000006.1"/>
</dbReference>
<evidence type="ECO:0000313" key="1">
    <source>
        <dbReference type="EMBL" id="SFG55846.1"/>
    </source>
</evidence>
<dbReference type="Proteomes" id="UP000199065">
    <property type="component" value="Unassembled WGS sequence"/>
</dbReference>
<keyword evidence="2" id="KW-1185">Reference proteome</keyword>
<name>A0A1I2T090_9CORY</name>
<proteinExistence type="predicted"/>
<dbReference type="EMBL" id="FOPJ01000006">
    <property type="protein sequence ID" value="SFG55846.1"/>
    <property type="molecule type" value="Genomic_DNA"/>
</dbReference>
<dbReference type="AlphaFoldDB" id="A0A1I2T090"/>